<dbReference type="Pfam" id="PF09721">
    <property type="entry name" value="Exosortase_EpsH"/>
    <property type="match status" value="1"/>
</dbReference>
<evidence type="ECO:0000256" key="5">
    <source>
        <dbReference type="ARBA" id="ARBA00022801"/>
    </source>
</evidence>
<sequence length="508" mass="53660">MSATTTRTGQRHIPQRYRGALTVLAAALLLMALVFHAEIAAAVQVWAASTAYNHCFLILPIAIWLAWDRRGRLRGLTPAPNARAIGLAIPCALLWLAADRLGVMEGRQLAAMGMVQALILGVLGWRVYRAMIAPLLYLVFLIPFGGFLVPALQQFTTDFVDIGLNLLGIAYYRHGYTIEIAQGAFHIAEACAGLRFLIAAIAFSVLYALLIFRSTGRRLTFIIISVAVPVVANGFRALGIVLLGHLLGSAKAGATDHVLYGYIFFSIVLFILILLGLPFRQDSARPGAGTASVEGEPPPALASTIRPALAIPAAAIIVVGLATFVSAAAAATPITLPPTPAGCTSLPGTEPLPAGGRAIHLACANAITATIAIFPPRTDPKPVFDARRALSLQDTREAFISTIHIPGADPPDWTLVTTKGGHHTTASALFIDGHGTNGNLRTRLKLAWTDLFGHPTQPMAVVLEVDGGAADAKTRLSRFISAQSPNELMLRAAGSIKSGGASVQDSHN</sequence>
<dbReference type="InterPro" id="IPR019127">
    <property type="entry name" value="Exosortase"/>
</dbReference>
<dbReference type="GO" id="GO:0008233">
    <property type="term" value="F:peptidase activity"/>
    <property type="evidence" value="ECO:0007669"/>
    <property type="project" value="UniProtKB-KW"/>
</dbReference>
<keyword evidence="4 8" id="KW-0812">Transmembrane</keyword>
<comment type="subcellular location">
    <subcellularLocation>
        <location evidence="1">Cell membrane</location>
        <topology evidence="1">Multi-pass membrane protein</topology>
    </subcellularLocation>
</comment>
<feature type="transmembrane region" description="Helical" evidence="8">
    <location>
        <begin position="79"/>
        <end position="97"/>
    </location>
</feature>
<feature type="transmembrane region" description="Helical" evidence="8">
    <location>
        <begin position="21"/>
        <end position="45"/>
    </location>
</feature>
<organism evidence="9 10">
    <name type="scientific">Acidiphilium rubrum</name>
    <dbReference type="NCBI Taxonomy" id="526"/>
    <lineage>
        <taxon>Bacteria</taxon>
        <taxon>Pseudomonadati</taxon>
        <taxon>Pseudomonadota</taxon>
        <taxon>Alphaproteobacteria</taxon>
        <taxon>Acetobacterales</taxon>
        <taxon>Acidocellaceae</taxon>
        <taxon>Acidiphilium</taxon>
    </lineage>
</organism>
<keyword evidence="3" id="KW-0645">Protease</keyword>
<accession>A0A8G2FLL3</accession>
<feature type="transmembrane region" description="Helical" evidence="8">
    <location>
        <begin position="192"/>
        <end position="212"/>
    </location>
</feature>
<evidence type="ECO:0000256" key="1">
    <source>
        <dbReference type="ARBA" id="ARBA00004651"/>
    </source>
</evidence>
<protein>
    <submittedName>
        <fullName evidence="9">Exosortase A</fullName>
    </submittedName>
</protein>
<evidence type="ECO:0000256" key="2">
    <source>
        <dbReference type="ARBA" id="ARBA00022475"/>
    </source>
</evidence>
<dbReference type="NCBIfam" id="TIGR02602">
    <property type="entry name" value="8TM_EpsH"/>
    <property type="match status" value="1"/>
</dbReference>
<dbReference type="Proteomes" id="UP000186308">
    <property type="component" value="Unassembled WGS sequence"/>
</dbReference>
<keyword evidence="5" id="KW-0378">Hydrolase</keyword>
<evidence type="ECO:0000256" key="8">
    <source>
        <dbReference type="SAM" id="Phobius"/>
    </source>
</evidence>
<feature type="transmembrane region" description="Helical" evidence="8">
    <location>
        <begin position="135"/>
        <end position="155"/>
    </location>
</feature>
<dbReference type="EMBL" id="FTNE01000020">
    <property type="protein sequence ID" value="SIR22331.1"/>
    <property type="molecule type" value="Genomic_DNA"/>
</dbReference>
<feature type="transmembrane region" description="Helical" evidence="8">
    <location>
        <begin position="51"/>
        <end position="67"/>
    </location>
</feature>
<name>A0A8G2FLL3_ACIRU</name>
<evidence type="ECO:0000256" key="4">
    <source>
        <dbReference type="ARBA" id="ARBA00022692"/>
    </source>
</evidence>
<evidence type="ECO:0000313" key="10">
    <source>
        <dbReference type="Proteomes" id="UP000186308"/>
    </source>
</evidence>
<dbReference type="AlphaFoldDB" id="A0A8G2FLL3"/>
<feature type="transmembrane region" description="Helical" evidence="8">
    <location>
        <begin position="259"/>
        <end position="277"/>
    </location>
</feature>
<keyword evidence="7 8" id="KW-0472">Membrane</keyword>
<evidence type="ECO:0000256" key="6">
    <source>
        <dbReference type="ARBA" id="ARBA00022989"/>
    </source>
</evidence>
<dbReference type="RefSeq" id="WP_051657537.1">
    <property type="nucleotide sequence ID" value="NZ_FTNE01000020.1"/>
</dbReference>
<keyword evidence="10" id="KW-1185">Reference proteome</keyword>
<dbReference type="NCBIfam" id="TIGR04178">
    <property type="entry name" value="exo_archaeo"/>
    <property type="match status" value="1"/>
</dbReference>
<reference evidence="9 10" key="1">
    <citation type="submission" date="2017-01" db="EMBL/GenBank/DDBJ databases">
        <authorList>
            <person name="Varghese N."/>
            <person name="Submissions S."/>
        </authorList>
    </citation>
    <scope>NUCLEOTIDE SEQUENCE [LARGE SCALE GENOMIC DNA]</scope>
    <source>
        <strain evidence="9 10">ATCC 35905</strain>
    </source>
</reference>
<feature type="transmembrane region" description="Helical" evidence="8">
    <location>
        <begin position="309"/>
        <end position="331"/>
    </location>
</feature>
<dbReference type="GO" id="GO:0005886">
    <property type="term" value="C:plasma membrane"/>
    <property type="evidence" value="ECO:0007669"/>
    <property type="project" value="UniProtKB-SubCell"/>
</dbReference>
<feature type="transmembrane region" description="Helical" evidence="8">
    <location>
        <begin position="219"/>
        <end position="247"/>
    </location>
</feature>
<comment type="caution">
    <text evidence="9">The sequence shown here is derived from an EMBL/GenBank/DDBJ whole genome shotgun (WGS) entry which is preliminary data.</text>
</comment>
<evidence type="ECO:0000256" key="3">
    <source>
        <dbReference type="ARBA" id="ARBA00022670"/>
    </source>
</evidence>
<dbReference type="InterPro" id="IPR013426">
    <property type="entry name" value="EpsH-like"/>
</dbReference>
<dbReference type="InterPro" id="IPR017540">
    <property type="entry name" value="Exosortase-1"/>
</dbReference>
<dbReference type="GO" id="GO:0006508">
    <property type="term" value="P:proteolysis"/>
    <property type="evidence" value="ECO:0007669"/>
    <property type="project" value="UniProtKB-KW"/>
</dbReference>
<proteinExistence type="predicted"/>
<evidence type="ECO:0000256" key="7">
    <source>
        <dbReference type="ARBA" id="ARBA00023136"/>
    </source>
</evidence>
<dbReference type="OrthoDB" id="9797363at2"/>
<keyword evidence="2" id="KW-1003">Cell membrane</keyword>
<keyword evidence="6 8" id="KW-1133">Transmembrane helix</keyword>
<dbReference type="NCBIfam" id="TIGR03109">
    <property type="entry name" value="exosort_XrtA"/>
    <property type="match status" value="1"/>
</dbReference>
<feature type="transmembrane region" description="Helical" evidence="8">
    <location>
        <begin position="109"/>
        <end position="128"/>
    </location>
</feature>
<dbReference type="InterPro" id="IPR026392">
    <property type="entry name" value="Exo/Archaeosortase_dom"/>
</dbReference>
<evidence type="ECO:0000313" key="9">
    <source>
        <dbReference type="EMBL" id="SIR22331.1"/>
    </source>
</evidence>
<gene>
    <name evidence="9" type="ORF">SAMN05421828_12017</name>
</gene>